<keyword evidence="3" id="KW-1185">Reference proteome</keyword>
<evidence type="ECO:0000313" key="3">
    <source>
        <dbReference type="Proteomes" id="UP001190700"/>
    </source>
</evidence>
<evidence type="ECO:0000313" key="2">
    <source>
        <dbReference type="EMBL" id="KAK3238513.1"/>
    </source>
</evidence>
<feature type="compositionally biased region" description="Low complexity" evidence="1">
    <location>
        <begin position="291"/>
        <end position="300"/>
    </location>
</feature>
<comment type="caution">
    <text evidence="2">The sequence shown here is derived from an EMBL/GenBank/DDBJ whole genome shotgun (WGS) entry which is preliminary data.</text>
</comment>
<dbReference type="Proteomes" id="UP001190700">
    <property type="component" value="Unassembled WGS sequence"/>
</dbReference>
<organism evidence="2 3">
    <name type="scientific">Cymbomonas tetramitiformis</name>
    <dbReference type="NCBI Taxonomy" id="36881"/>
    <lineage>
        <taxon>Eukaryota</taxon>
        <taxon>Viridiplantae</taxon>
        <taxon>Chlorophyta</taxon>
        <taxon>Pyramimonadophyceae</taxon>
        <taxon>Pyramimonadales</taxon>
        <taxon>Pyramimonadaceae</taxon>
        <taxon>Cymbomonas</taxon>
    </lineage>
</organism>
<dbReference type="Gene3D" id="3.40.50.300">
    <property type="entry name" value="P-loop containing nucleotide triphosphate hydrolases"/>
    <property type="match status" value="2"/>
</dbReference>
<gene>
    <name evidence="2" type="ORF">CYMTET_51480</name>
</gene>
<name>A0AAE0BKY8_9CHLO</name>
<dbReference type="AlphaFoldDB" id="A0AAE0BKY8"/>
<feature type="compositionally biased region" description="Low complexity" evidence="1">
    <location>
        <begin position="331"/>
        <end position="341"/>
    </location>
</feature>
<sequence>MSDSDSRAFRGDGHDLLFSSDISPTMENVLVNFHIPKCAGTSFMKSIGQTSSKSGWRWFPSFGAQRSAIMTTGVREDNFDFNAPGCGANGVMHCSVIELDSCLKQHRSRVHISACGRPMFVGILRHPVDRVVSEFFWGPKRWCSNGLTGTQPWSPSLCDATRGQLTEAKLIDWITHKKNFLHNRQVKQVMGQEQAPVLLQQRQCLMMDYKRWQPKYSLASDILKKHRWLQARDPGIRAANLAAPKPVVADVPQAPEDTTGSGGQAAEEEKHQPSPDPPVPEVASEEEEHQPAPNEVAPEAAPEEENAASDTVAVPSRRLHQAEDSQLSVKGATAGDVAGTTAPPPSPASWTEGARATNDAFVIPTGYHEDVQAALAIVREKFWFIGLRERMQLSVDCFNLMASSTRPDISAGPSVSNRAPGTLHNKNTVGSGVRRAVVTDRAVELIEQHNELDLQFYNAVKAWFTSVCEVNCEKLASNSTARATPLQQRICAVRSRRNGFGANIKWNSRQYGRSRD</sequence>
<dbReference type="EMBL" id="LGRX02034187">
    <property type="protein sequence ID" value="KAK3238513.1"/>
    <property type="molecule type" value="Genomic_DNA"/>
</dbReference>
<feature type="region of interest" description="Disordered" evidence="1">
    <location>
        <begin position="409"/>
        <end position="428"/>
    </location>
</feature>
<evidence type="ECO:0008006" key="4">
    <source>
        <dbReference type="Google" id="ProtNLM"/>
    </source>
</evidence>
<feature type="region of interest" description="Disordered" evidence="1">
    <location>
        <begin position="243"/>
        <end position="353"/>
    </location>
</feature>
<reference evidence="2 3" key="1">
    <citation type="journal article" date="2015" name="Genome Biol. Evol.">
        <title>Comparative Genomics of a Bacterivorous Green Alga Reveals Evolutionary Causalities and Consequences of Phago-Mixotrophic Mode of Nutrition.</title>
        <authorList>
            <person name="Burns J.A."/>
            <person name="Paasch A."/>
            <person name="Narechania A."/>
            <person name="Kim E."/>
        </authorList>
    </citation>
    <scope>NUCLEOTIDE SEQUENCE [LARGE SCALE GENOMIC DNA]</scope>
    <source>
        <strain evidence="2 3">PLY_AMNH</strain>
    </source>
</reference>
<dbReference type="InterPro" id="IPR027417">
    <property type="entry name" value="P-loop_NTPase"/>
</dbReference>
<evidence type="ECO:0000256" key="1">
    <source>
        <dbReference type="SAM" id="MobiDB-lite"/>
    </source>
</evidence>
<protein>
    <recommendedName>
        <fullName evidence="4">Sulfotransferase</fullName>
    </recommendedName>
</protein>
<proteinExistence type="predicted"/>
<accession>A0AAE0BKY8</accession>